<sequence>MPSLAAFSIYGFGLTSFVAGVFALLDPASSAAQIGIPSISIPAARGNSLAAVGMGIYYTLAAYQEDGTFFMLRVPMCQLTTAVFWNQGWKVPAIWEGSGALLTLGPLTLSSRAGAVGGRDKDS</sequence>
<organism evidence="1 2">
    <name type="scientific">Mycena alexandri</name>
    <dbReference type="NCBI Taxonomy" id="1745969"/>
    <lineage>
        <taxon>Eukaryota</taxon>
        <taxon>Fungi</taxon>
        <taxon>Dikarya</taxon>
        <taxon>Basidiomycota</taxon>
        <taxon>Agaricomycotina</taxon>
        <taxon>Agaricomycetes</taxon>
        <taxon>Agaricomycetidae</taxon>
        <taxon>Agaricales</taxon>
        <taxon>Marasmiineae</taxon>
        <taxon>Mycenaceae</taxon>
        <taxon>Mycena</taxon>
    </lineage>
</organism>
<evidence type="ECO:0000313" key="1">
    <source>
        <dbReference type="EMBL" id="KAJ7046375.1"/>
    </source>
</evidence>
<gene>
    <name evidence="1" type="ORF">C8F04DRAFT_1064105</name>
</gene>
<reference evidence="1" key="1">
    <citation type="submission" date="2023-03" db="EMBL/GenBank/DDBJ databases">
        <title>Massive genome expansion in bonnet fungi (Mycena s.s.) driven by repeated elements and novel gene families across ecological guilds.</title>
        <authorList>
            <consortium name="Lawrence Berkeley National Laboratory"/>
            <person name="Harder C.B."/>
            <person name="Miyauchi S."/>
            <person name="Viragh M."/>
            <person name="Kuo A."/>
            <person name="Thoen E."/>
            <person name="Andreopoulos B."/>
            <person name="Lu D."/>
            <person name="Skrede I."/>
            <person name="Drula E."/>
            <person name="Henrissat B."/>
            <person name="Morin E."/>
            <person name="Kohler A."/>
            <person name="Barry K."/>
            <person name="LaButti K."/>
            <person name="Morin E."/>
            <person name="Salamov A."/>
            <person name="Lipzen A."/>
            <person name="Mereny Z."/>
            <person name="Hegedus B."/>
            <person name="Baldrian P."/>
            <person name="Stursova M."/>
            <person name="Weitz H."/>
            <person name="Taylor A."/>
            <person name="Grigoriev I.V."/>
            <person name="Nagy L.G."/>
            <person name="Martin F."/>
            <person name="Kauserud H."/>
        </authorList>
    </citation>
    <scope>NUCLEOTIDE SEQUENCE</scope>
    <source>
        <strain evidence="1">CBHHK200</strain>
    </source>
</reference>
<dbReference type="Proteomes" id="UP001218188">
    <property type="component" value="Unassembled WGS sequence"/>
</dbReference>
<proteinExistence type="predicted"/>
<name>A0AAD6TK00_9AGAR</name>
<dbReference type="EMBL" id="JARJCM010000003">
    <property type="protein sequence ID" value="KAJ7046375.1"/>
    <property type="molecule type" value="Genomic_DNA"/>
</dbReference>
<comment type="caution">
    <text evidence="1">The sequence shown here is derived from an EMBL/GenBank/DDBJ whole genome shotgun (WGS) entry which is preliminary data.</text>
</comment>
<keyword evidence="2" id="KW-1185">Reference proteome</keyword>
<dbReference type="AlphaFoldDB" id="A0AAD6TK00"/>
<accession>A0AAD6TK00</accession>
<evidence type="ECO:0000313" key="2">
    <source>
        <dbReference type="Proteomes" id="UP001218188"/>
    </source>
</evidence>
<protein>
    <submittedName>
        <fullName evidence="1">Uncharacterized protein</fullName>
    </submittedName>
</protein>